<keyword evidence="2" id="KW-1185">Reference proteome</keyword>
<dbReference type="EMBL" id="JAQBIE010000055">
    <property type="protein sequence ID" value="MDB6179697.1"/>
    <property type="molecule type" value="Genomic_DNA"/>
</dbReference>
<dbReference type="Proteomes" id="UP001165641">
    <property type="component" value="Unassembled WGS sequence"/>
</dbReference>
<proteinExistence type="predicted"/>
<reference evidence="1" key="1">
    <citation type="submission" date="2022-12" db="EMBL/GenBank/DDBJ databases">
        <title>Paracoccus onchidii sp. nov., isolated from a marine invertebrate from the South China Sea.</title>
        <authorList>
            <person name="Xu S."/>
            <person name="Liu Z."/>
            <person name="Xu Y."/>
        </authorList>
    </citation>
    <scope>NUCLEOTIDE SEQUENCE</scope>
    <source>
        <strain evidence="1">Z330</strain>
    </source>
</reference>
<evidence type="ECO:0000313" key="2">
    <source>
        <dbReference type="Proteomes" id="UP001165641"/>
    </source>
</evidence>
<accession>A0ABT4ZK75</accession>
<gene>
    <name evidence="1" type="ORF">PAF17_19810</name>
</gene>
<organism evidence="1 2">
    <name type="scientific">Paracoccus onchidii</name>
    <dbReference type="NCBI Taxonomy" id="3017813"/>
    <lineage>
        <taxon>Bacteria</taxon>
        <taxon>Pseudomonadati</taxon>
        <taxon>Pseudomonadota</taxon>
        <taxon>Alphaproteobacteria</taxon>
        <taxon>Rhodobacterales</taxon>
        <taxon>Paracoccaceae</taxon>
        <taxon>Paracoccus</taxon>
    </lineage>
</organism>
<comment type="caution">
    <text evidence="1">The sequence shown here is derived from an EMBL/GenBank/DDBJ whole genome shotgun (WGS) entry which is preliminary data.</text>
</comment>
<protein>
    <submittedName>
        <fullName evidence="1">Uncharacterized protein</fullName>
    </submittedName>
</protein>
<sequence length="98" mass="9768">MWKYLIGAIVGLMIGAVGAVFTMGAAVGAGAGVGLAAGICSMAKAAQDLGVMTAEQVDEAMTHAASLFGSEMSEGTKMIEGGAARCDTVLDELRKVAS</sequence>
<evidence type="ECO:0000313" key="1">
    <source>
        <dbReference type="EMBL" id="MDB6179697.1"/>
    </source>
</evidence>
<dbReference type="RefSeq" id="WP_271890791.1">
    <property type="nucleotide sequence ID" value="NZ_JAQBIE010000055.1"/>
</dbReference>
<name>A0ABT4ZK75_9RHOB</name>